<comment type="caution">
    <text evidence="9">The sequence shown here is derived from an EMBL/GenBank/DDBJ whole genome shotgun (WGS) entry which is preliminary data.</text>
</comment>
<evidence type="ECO:0000256" key="3">
    <source>
        <dbReference type="ARBA" id="ARBA00022475"/>
    </source>
</evidence>
<gene>
    <name evidence="9" type="ORF">FD19_GL000806</name>
</gene>
<feature type="transmembrane region" description="Helical" evidence="7">
    <location>
        <begin position="231"/>
        <end position="248"/>
    </location>
</feature>
<evidence type="ECO:0000313" key="10">
    <source>
        <dbReference type="Proteomes" id="UP000051789"/>
    </source>
</evidence>
<keyword evidence="2" id="KW-0813">Transport</keyword>
<feature type="transmembrane region" description="Helical" evidence="7">
    <location>
        <begin position="468"/>
        <end position="487"/>
    </location>
</feature>
<feature type="transmembrane region" description="Helical" evidence="7">
    <location>
        <begin position="402"/>
        <end position="423"/>
    </location>
</feature>
<evidence type="ECO:0000259" key="8">
    <source>
        <dbReference type="PROSITE" id="PS50850"/>
    </source>
</evidence>
<sequence>MIVEGLNMHSQRTNVPVMTVTVFIATFMAAIEGTIVSTAMPTIVGSLHGVRLMNWVIAVYLLTSAIATPVYGKLADMRGRKPVLLVGLGIFVVGSLFSGLSQSMIMLIIARAIQGVGAGAIMPVTYTIIADMYSLAKRAQVLGLNSSAWGIAAVVAPLLGGLIVDQLSWHWVFIINVPIGLITMGLTAVFLYEKPRTSSSSLDIRGIWWLALVLVCVLGACELLQISHGTWYALVLLVGAGLSVWRFIAAEHVAADPVISLQLFRSRTFISQNIIAALISGVVMGHEVYIPMWMQGILGMSATFGGFAVTPSSILWVVGSFVAGKMLPRMRVTRVLGIALVDVLVGIAAVLCLSIHTVYPIFLGVSAVLGFGFGIIITSTTVESQNVVGPDQIGMATSFNTLSRTLGQTLMISIYGIIFNGRISAGVAGHRGLDTNMMNKLVNSQTVHELSAEVIPPLRGVLFSALHTVYLTCAVVVVLALAANLLGHQRRRA</sequence>
<keyword evidence="6 7" id="KW-0472">Membrane</keyword>
<dbReference type="Gene3D" id="1.20.1250.20">
    <property type="entry name" value="MFS general substrate transporter like domains"/>
    <property type="match status" value="1"/>
</dbReference>
<dbReference type="FunFam" id="1.20.1720.10:FF:000004">
    <property type="entry name" value="EmrB/QacA family drug resistance transporter"/>
    <property type="match status" value="1"/>
</dbReference>
<feature type="transmembrane region" description="Helical" evidence="7">
    <location>
        <begin position="269"/>
        <end position="290"/>
    </location>
</feature>
<dbReference type="InterPro" id="IPR011701">
    <property type="entry name" value="MFS"/>
</dbReference>
<dbReference type="InterPro" id="IPR020846">
    <property type="entry name" value="MFS_dom"/>
</dbReference>
<feature type="transmembrane region" description="Helical" evidence="7">
    <location>
        <begin position="83"/>
        <end position="100"/>
    </location>
</feature>
<evidence type="ECO:0000256" key="5">
    <source>
        <dbReference type="ARBA" id="ARBA00022989"/>
    </source>
</evidence>
<reference evidence="9 10" key="1">
    <citation type="journal article" date="2015" name="Genome Announc.">
        <title>Expanding the biotechnology potential of lactobacilli through comparative genomics of 213 strains and associated genera.</title>
        <authorList>
            <person name="Sun Z."/>
            <person name="Harris H.M."/>
            <person name="McCann A."/>
            <person name="Guo C."/>
            <person name="Argimon S."/>
            <person name="Zhang W."/>
            <person name="Yang X."/>
            <person name="Jeffery I.B."/>
            <person name="Cooney J.C."/>
            <person name="Kagawa T.F."/>
            <person name="Liu W."/>
            <person name="Song Y."/>
            <person name="Salvetti E."/>
            <person name="Wrobel A."/>
            <person name="Rasinkangas P."/>
            <person name="Parkhill J."/>
            <person name="Rea M.C."/>
            <person name="O'Sullivan O."/>
            <person name="Ritari J."/>
            <person name="Douillard F.P."/>
            <person name="Paul Ross R."/>
            <person name="Yang R."/>
            <person name="Briner A.E."/>
            <person name="Felis G.E."/>
            <person name="de Vos W.M."/>
            <person name="Barrangou R."/>
            <person name="Klaenhammer T.R."/>
            <person name="Caufield P.W."/>
            <person name="Cui Y."/>
            <person name="Zhang H."/>
            <person name="O'Toole P.W."/>
        </authorList>
    </citation>
    <scope>NUCLEOTIDE SEQUENCE [LARGE SCALE GENOMIC DNA]</scope>
    <source>
        <strain evidence="9 10">DSM 22698</strain>
    </source>
</reference>
<evidence type="ECO:0000256" key="1">
    <source>
        <dbReference type="ARBA" id="ARBA00004651"/>
    </source>
</evidence>
<evidence type="ECO:0000256" key="6">
    <source>
        <dbReference type="ARBA" id="ARBA00023136"/>
    </source>
</evidence>
<organism evidence="9 10">
    <name type="scientific">Lacticaseibacillus thailandensis DSM 22698 = JCM 13996</name>
    <dbReference type="NCBI Taxonomy" id="1423810"/>
    <lineage>
        <taxon>Bacteria</taxon>
        <taxon>Bacillati</taxon>
        <taxon>Bacillota</taxon>
        <taxon>Bacilli</taxon>
        <taxon>Lactobacillales</taxon>
        <taxon>Lactobacillaceae</taxon>
        <taxon>Lacticaseibacillus</taxon>
    </lineage>
</organism>
<dbReference type="EMBL" id="AYZK01000012">
    <property type="protein sequence ID" value="KRM86381.1"/>
    <property type="molecule type" value="Genomic_DNA"/>
</dbReference>
<keyword evidence="10" id="KW-1185">Reference proteome</keyword>
<dbReference type="PROSITE" id="PS50850">
    <property type="entry name" value="MFS"/>
    <property type="match status" value="1"/>
</dbReference>
<feature type="transmembrane region" description="Helical" evidence="7">
    <location>
        <begin position="362"/>
        <end position="382"/>
    </location>
</feature>
<feature type="transmembrane region" description="Helical" evidence="7">
    <location>
        <begin position="302"/>
        <end position="323"/>
    </location>
</feature>
<keyword evidence="5 7" id="KW-1133">Transmembrane helix</keyword>
<feature type="domain" description="Major facilitator superfamily (MFS) profile" evidence="8">
    <location>
        <begin position="18"/>
        <end position="492"/>
    </location>
</feature>
<dbReference type="SUPFAM" id="SSF103473">
    <property type="entry name" value="MFS general substrate transporter"/>
    <property type="match status" value="1"/>
</dbReference>
<dbReference type="GO" id="GO:0022857">
    <property type="term" value="F:transmembrane transporter activity"/>
    <property type="evidence" value="ECO:0007669"/>
    <property type="project" value="InterPro"/>
</dbReference>
<dbReference type="PRINTS" id="PR01036">
    <property type="entry name" value="TCRTETB"/>
</dbReference>
<protein>
    <submittedName>
        <fullName evidence="9">Major facilitator superfamily permease</fullName>
    </submittedName>
</protein>
<dbReference type="STRING" id="1423810.FD19_GL000806"/>
<name>A0A0R2C3W1_9LACO</name>
<dbReference type="Gene3D" id="1.20.1720.10">
    <property type="entry name" value="Multidrug resistance protein D"/>
    <property type="match status" value="1"/>
</dbReference>
<evidence type="ECO:0000256" key="4">
    <source>
        <dbReference type="ARBA" id="ARBA00022692"/>
    </source>
</evidence>
<feature type="transmembrane region" description="Helical" evidence="7">
    <location>
        <begin position="52"/>
        <end position="71"/>
    </location>
</feature>
<evidence type="ECO:0000256" key="2">
    <source>
        <dbReference type="ARBA" id="ARBA00022448"/>
    </source>
</evidence>
<accession>A0A0R2C3W1</accession>
<dbReference type="PATRIC" id="fig|1423810.4.peg.834"/>
<dbReference type="InterPro" id="IPR036259">
    <property type="entry name" value="MFS_trans_sf"/>
</dbReference>
<proteinExistence type="predicted"/>
<dbReference type="PANTHER" id="PTHR23501:SF191">
    <property type="entry name" value="VACUOLAR BASIC AMINO ACID TRANSPORTER 4"/>
    <property type="match status" value="1"/>
</dbReference>
<feature type="transmembrane region" description="Helical" evidence="7">
    <location>
        <begin position="169"/>
        <end position="192"/>
    </location>
</feature>
<evidence type="ECO:0000313" key="9">
    <source>
        <dbReference type="EMBL" id="KRM86381.1"/>
    </source>
</evidence>
<feature type="transmembrane region" description="Helical" evidence="7">
    <location>
        <begin position="106"/>
        <end position="129"/>
    </location>
</feature>
<dbReference type="Pfam" id="PF07690">
    <property type="entry name" value="MFS_1"/>
    <property type="match status" value="1"/>
</dbReference>
<evidence type="ECO:0000256" key="7">
    <source>
        <dbReference type="SAM" id="Phobius"/>
    </source>
</evidence>
<feature type="transmembrane region" description="Helical" evidence="7">
    <location>
        <begin position="141"/>
        <end position="163"/>
    </location>
</feature>
<dbReference type="GO" id="GO:0005886">
    <property type="term" value="C:plasma membrane"/>
    <property type="evidence" value="ECO:0007669"/>
    <property type="project" value="UniProtKB-SubCell"/>
</dbReference>
<keyword evidence="3" id="KW-1003">Cell membrane</keyword>
<dbReference type="PANTHER" id="PTHR23501">
    <property type="entry name" value="MAJOR FACILITATOR SUPERFAMILY"/>
    <property type="match status" value="1"/>
</dbReference>
<dbReference type="Proteomes" id="UP000051789">
    <property type="component" value="Unassembled WGS sequence"/>
</dbReference>
<feature type="transmembrane region" description="Helical" evidence="7">
    <location>
        <begin position="20"/>
        <end position="40"/>
    </location>
</feature>
<dbReference type="CDD" id="cd17502">
    <property type="entry name" value="MFS_Azr1_MDR_like"/>
    <property type="match status" value="1"/>
</dbReference>
<comment type="subcellular location">
    <subcellularLocation>
        <location evidence="1">Cell membrane</location>
        <topology evidence="1">Multi-pass membrane protein</topology>
    </subcellularLocation>
</comment>
<dbReference type="AlphaFoldDB" id="A0A0R2C3W1"/>
<feature type="transmembrane region" description="Helical" evidence="7">
    <location>
        <begin position="335"/>
        <end position="356"/>
    </location>
</feature>
<feature type="transmembrane region" description="Helical" evidence="7">
    <location>
        <begin position="204"/>
        <end position="225"/>
    </location>
</feature>
<keyword evidence="4 7" id="KW-0812">Transmembrane</keyword>